<dbReference type="InterPro" id="IPR003593">
    <property type="entry name" value="AAA+_ATPase"/>
</dbReference>
<dbReference type="InterPro" id="IPR003959">
    <property type="entry name" value="ATPase_AAA_core"/>
</dbReference>
<organism evidence="6">
    <name type="scientific">Sipha flava</name>
    <name type="common">yellow sugarcane aphid</name>
    <dbReference type="NCBI Taxonomy" id="143950"/>
    <lineage>
        <taxon>Eukaryota</taxon>
        <taxon>Metazoa</taxon>
        <taxon>Ecdysozoa</taxon>
        <taxon>Arthropoda</taxon>
        <taxon>Hexapoda</taxon>
        <taxon>Insecta</taxon>
        <taxon>Pterygota</taxon>
        <taxon>Neoptera</taxon>
        <taxon>Paraneoptera</taxon>
        <taxon>Hemiptera</taxon>
        <taxon>Sternorrhyncha</taxon>
        <taxon>Aphidomorpha</taxon>
        <taxon>Aphidoidea</taxon>
        <taxon>Aphididae</taxon>
        <taxon>Sipha</taxon>
    </lineage>
</organism>
<dbReference type="GO" id="GO:0016887">
    <property type="term" value="F:ATP hydrolysis activity"/>
    <property type="evidence" value="ECO:0007669"/>
    <property type="project" value="InterPro"/>
</dbReference>
<dbReference type="InterPro" id="IPR036770">
    <property type="entry name" value="Ankyrin_rpt-contain_sf"/>
</dbReference>
<dbReference type="SUPFAM" id="SSF52540">
    <property type="entry name" value="P-loop containing nucleoside triphosphate hydrolases"/>
    <property type="match status" value="1"/>
</dbReference>
<keyword evidence="7" id="KW-1185">Reference proteome</keyword>
<evidence type="ECO:0000256" key="3">
    <source>
        <dbReference type="PROSITE-ProRule" id="PRU00023"/>
    </source>
</evidence>
<dbReference type="PROSITE" id="PS50088">
    <property type="entry name" value="ANK_REPEAT"/>
    <property type="match status" value="2"/>
</dbReference>
<dbReference type="PROSITE" id="PS50297">
    <property type="entry name" value="ANK_REP_REGION"/>
    <property type="match status" value="2"/>
</dbReference>
<sequence length="597" mass="68653">MSVQRLLAKNNIVSKCLLFKFIVGRRQLGIQYVRNLCVVSSRSADRWQVFREKLFPVYPSFPSWKWLFAFSLMYAGYDSQNIFELLIQGKAEDLTRFLKKNPKNANQCHTFGWAPLHVAVANGKNKHLEVLLKFGADPDISEGFSNYLIVAQKLEIHPSDVLSSREKYFKDNFNANATFKGFTALHYAALLNDTESLKILIQYGANPFIKSASNHRPIDLVSDHEVYDLLKEYEKNFEQIKKKRNAEYRKKFPLELQLSQNIIGQENAIKVVSSAIRRKENGWTDGEHPLVFLFLGSSGIGKTELAKQVAKCLHKKDVNNFIRLDMSEYQENHEVSKMIGSPPGYIGHNEGGYLTKQLNKNPNSVVLFDEIEKAHTDILTILLQLFDEGRLTDGKGETIECKNAIFIMTSNLASNEIAEHALDLRKEQRENRLREDKKLSEDKVQKNEDEMFISNHFKNKIIKPILKRHFKRDEFLGRINEIVYFLPFSETELKNIVQRELEHWKELALNKHGVNIFWDSAVEHVIIGAYDVNYGARSIKHEVERSIVSQLAKAHESGEIKENSSVKIVADLSKGEHGTISLKILPEKIFKNVDEIF</sequence>
<dbReference type="SMART" id="SM01086">
    <property type="entry name" value="ClpB_D2-small"/>
    <property type="match status" value="1"/>
</dbReference>
<evidence type="ECO:0000313" key="8">
    <source>
        <dbReference type="RefSeq" id="XP_025424776.1"/>
    </source>
</evidence>
<dbReference type="SUPFAM" id="SSF48403">
    <property type="entry name" value="Ankyrin repeat"/>
    <property type="match status" value="1"/>
</dbReference>
<keyword evidence="2" id="KW-0067">ATP-binding</keyword>
<dbReference type="CDD" id="cd19499">
    <property type="entry name" value="RecA-like_ClpB_Hsp104-like"/>
    <property type="match status" value="1"/>
</dbReference>
<dbReference type="InterPro" id="IPR019489">
    <property type="entry name" value="Clp_ATPase_C"/>
</dbReference>
<reference evidence="8" key="2">
    <citation type="submission" date="2025-04" db="UniProtKB">
        <authorList>
            <consortium name="RefSeq"/>
        </authorList>
    </citation>
    <scope>IDENTIFICATION</scope>
    <source>
        <tissue evidence="8">Whole body</tissue>
    </source>
</reference>
<feature type="domain" description="AAA+ ATPase" evidence="4">
    <location>
        <begin position="288"/>
        <end position="436"/>
    </location>
</feature>
<keyword evidence="1" id="KW-0547">Nucleotide-binding</keyword>
<keyword evidence="3" id="KW-0040">ANK repeat</keyword>
<dbReference type="AlphaFoldDB" id="A0A2S2PX33"/>
<evidence type="ECO:0000313" key="6">
    <source>
        <dbReference type="EMBL" id="MBY70011.1"/>
    </source>
</evidence>
<dbReference type="Gene3D" id="3.40.50.300">
    <property type="entry name" value="P-loop containing nucleotide triphosphate hydrolases"/>
    <property type="match status" value="1"/>
</dbReference>
<protein>
    <submittedName>
        <fullName evidence="6 8">Caseinolytic peptidase B</fullName>
    </submittedName>
</protein>
<gene>
    <name evidence="6" type="primary">CLPB</name>
    <name evidence="8" type="synonym">LOC112693784</name>
    <name evidence="6" type="ORF">g.55261</name>
</gene>
<dbReference type="Proteomes" id="UP000694846">
    <property type="component" value="Unplaced"/>
</dbReference>
<dbReference type="OrthoDB" id="47330at2759"/>
<dbReference type="Pfam" id="PF07724">
    <property type="entry name" value="AAA_2"/>
    <property type="match status" value="1"/>
</dbReference>
<evidence type="ECO:0000259" key="5">
    <source>
        <dbReference type="SMART" id="SM01086"/>
    </source>
</evidence>
<dbReference type="SMART" id="SM00382">
    <property type="entry name" value="AAA"/>
    <property type="match status" value="1"/>
</dbReference>
<dbReference type="Gene3D" id="1.10.8.60">
    <property type="match status" value="1"/>
</dbReference>
<feature type="repeat" description="ANK" evidence="3">
    <location>
        <begin position="180"/>
        <end position="212"/>
    </location>
</feature>
<evidence type="ECO:0000256" key="2">
    <source>
        <dbReference type="ARBA" id="ARBA00022840"/>
    </source>
</evidence>
<feature type="domain" description="Clp ATPase C-terminal" evidence="5">
    <location>
        <begin position="488"/>
        <end position="580"/>
    </location>
</feature>
<evidence type="ECO:0000313" key="7">
    <source>
        <dbReference type="Proteomes" id="UP000694846"/>
    </source>
</evidence>
<dbReference type="PANTHER" id="PTHR11638:SF93">
    <property type="entry name" value="MITOCHONDRIAL DISAGGREGASE"/>
    <property type="match status" value="1"/>
</dbReference>
<dbReference type="Gene3D" id="1.25.40.20">
    <property type="entry name" value="Ankyrin repeat-containing domain"/>
    <property type="match status" value="1"/>
</dbReference>
<dbReference type="InterPro" id="IPR001270">
    <property type="entry name" value="ClpA/B"/>
</dbReference>
<dbReference type="Pfam" id="PF10431">
    <property type="entry name" value="ClpB_D2-small"/>
    <property type="match status" value="1"/>
</dbReference>
<dbReference type="Pfam" id="PF12796">
    <property type="entry name" value="Ank_2"/>
    <property type="match status" value="1"/>
</dbReference>
<dbReference type="GO" id="GO:0034605">
    <property type="term" value="P:cellular response to heat"/>
    <property type="evidence" value="ECO:0007669"/>
    <property type="project" value="TreeGrafter"/>
</dbReference>
<name>A0A2S2PX33_9HEMI</name>
<dbReference type="GO" id="GO:0005524">
    <property type="term" value="F:ATP binding"/>
    <property type="evidence" value="ECO:0007669"/>
    <property type="project" value="UniProtKB-KW"/>
</dbReference>
<feature type="repeat" description="ANK" evidence="3">
    <location>
        <begin position="111"/>
        <end position="143"/>
    </location>
</feature>
<reference evidence="6" key="1">
    <citation type="submission" date="2018-04" db="EMBL/GenBank/DDBJ databases">
        <title>Transcriptome assembly of Sipha flava.</title>
        <authorList>
            <person name="Scully E.D."/>
            <person name="Geib S.M."/>
            <person name="Palmer N.A."/>
            <person name="Koch K."/>
            <person name="Bradshaw J."/>
            <person name="Heng-Moss T."/>
            <person name="Sarath G."/>
        </authorList>
    </citation>
    <scope>NUCLEOTIDE SEQUENCE</scope>
</reference>
<evidence type="ECO:0000256" key="1">
    <source>
        <dbReference type="ARBA" id="ARBA00022741"/>
    </source>
</evidence>
<dbReference type="RefSeq" id="XP_025424776.1">
    <property type="nucleotide sequence ID" value="XM_025568991.1"/>
</dbReference>
<dbReference type="PANTHER" id="PTHR11638">
    <property type="entry name" value="ATP-DEPENDENT CLP PROTEASE"/>
    <property type="match status" value="1"/>
</dbReference>
<dbReference type="InterPro" id="IPR050130">
    <property type="entry name" value="ClpA_ClpB"/>
</dbReference>
<dbReference type="InterPro" id="IPR002110">
    <property type="entry name" value="Ankyrin_rpt"/>
</dbReference>
<dbReference type="EMBL" id="GGMS01000808">
    <property type="protein sequence ID" value="MBY70011.1"/>
    <property type="molecule type" value="Transcribed_RNA"/>
</dbReference>
<dbReference type="GO" id="GO:0005739">
    <property type="term" value="C:mitochondrion"/>
    <property type="evidence" value="ECO:0007669"/>
    <property type="project" value="TreeGrafter"/>
</dbReference>
<dbReference type="InterPro" id="IPR027417">
    <property type="entry name" value="P-loop_NTPase"/>
</dbReference>
<accession>A0A2S2PX33</accession>
<dbReference type="SMART" id="SM00248">
    <property type="entry name" value="ANK"/>
    <property type="match status" value="2"/>
</dbReference>
<proteinExistence type="predicted"/>
<evidence type="ECO:0000259" key="4">
    <source>
        <dbReference type="SMART" id="SM00382"/>
    </source>
</evidence>
<dbReference type="PRINTS" id="PR00300">
    <property type="entry name" value="CLPPROTEASEA"/>
</dbReference>